<name>X6NDY4_RETFI</name>
<keyword evidence="3" id="KW-1185">Reference proteome</keyword>
<protein>
    <submittedName>
        <fullName evidence="2">Uncharacterized protein</fullName>
    </submittedName>
</protein>
<comment type="caution">
    <text evidence="2">The sequence shown here is derived from an EMBL/GenBank/DDBJ whole genome shotgun (WGS) entry which is preliminary data.</text>
</comment>
<dbReference type="Pfam" id="PF14931">
    <property type="entry name" value="IFT20"/>
    <property type="match status" value="1"/>
</dbReference>
<feature type="coiled-coil region" evidence="1">
    <location>
        <begin position="118"/>
        <end position="145"/>
    </location>
</feature>
<dbReference type="Proteomes" id="UP000023152">
    <property type="component" value="Unassembled WGS sequence"/>
</dbReference>
<dbReference type="EMBL" id="ASPP01009854">
    <property type="protein sequence ID" value="ETO23557.1"/>
    <property type="molecule type" value="Genomic_DNA"/>
</dbReference>
<evidence type="ECO:0000256" key="1">
    <source>
        <dbReference type="SAM" id="Coils"/>
    </source>
</evidence>
<reference evidence="2 3" key="1">
    <citation type="journal article" date="2013" name="Curr. Biol.">
        <title>The Genome of the Foraminiferan Reticulomyxa filosa.</title>
        <authorList>
            <person name="Glockner G."/>
            <person name="Hulsmann N."/>
            <person name="Schleicher M."/>
            <person name="Noegel A.A."/>
            <person name="Eichinger L."/>
            <person name="Gallinger C."/>
            <person name="Pawlowski J."/>
            <person name="Sierra R."/>
            <person name="Euteneuer U."/>
            <person name="Pillet L."/>
            <person name="Moustafa A."/>
            <person name="Platzer M."/>
            <person name="Groth M."/>
            <person name="Szafranski K."/>
            <person name="Schliwa M."/>
        </authorList>
    </citation>
    <scope>NUCLEOTIDE SEQUENCE [LARGE SCALE GENOMIC DNA]</scope>
</reference>
<accession>X6NDY4</accession>
<organism evidence="2 3">
    <name type="scientific">Reticulomyxa filosa</name>
    <dbReference type="NCBI Taxonomy" id="46433"/>
    <lineage>
        <taxon>Eukaryota</taxon>
        <taxon>Sar</taxon>
        <taxon>Rhizaria</taxon>
        <taxon>Retaria</taxon>
        <taxon>Foraminifera</taxon>
        <taxon>Monothalamids</taxon>
        <taxon>Reticulomyxidae</taxon>
        <taxon>Reticulomyxa</taxon>
    </lineage>
</organism>
<keyword evidence="1" id="KW-0175">Coiled coil</keyword>
<gene>
    <name evidence="2" type="ORF">RFI_13621</name>
</gene>
<sequence>MTILIVFDAKCDIQKLLIIENMTDDITVEFDKKGKIRLLASDYFEHSATLLMITCSEEEIHFILLCQKCTETNELDTLVGILSEVLNKQSEVLNKYRLLALGYQNALLNEKTAQNNKEQILKCNIKNLTNTLENLNTELESLTIAEQKQLQMIQNLEK</sequence>
<proteinExistence type="predicted"/>
<evidence type="ECO:0000313" key="2">
    <source>
        <dbReference type="EMBL" id="ETO23557.1"/>
    </source>
</evidence>
<dbReference type="InterPro" id="IPR028172">
    <property type="entry name" value="FT20"/>
</dbReference>
<dbReference type="AlphaFoldDB" id="X6NDY4"/>
<evidence type="ECO:0000313" key="3">
    <source>
        <dbReference type="Proteomes" id="UP000023152"/>
    </source>
</evidence>